<dbReference type="RefSeq" id="WP_194694348.1">
    <property type="nucleotide sequence ID" value="NZ_JADKPO010000001.1"/>
</dbReference>
<feature type="compositionally biased region" description="Polar residues" evidence="1">
    <location>
        <begin position="160"/>
        <end position="174"/>
    </location>
</feature>
<accession>A0A930VID8</accession>
<name>A0A930VID8_9ACTN</name>
<evidence type="ECO:0008006" key="4">
    <source>
        <dbReference type="Google" id="ProtNLM"/>
    </source>
</evidence>
<evidence type="ECO:0000256" key="1">
    <source>
        <dbReference type="SAM" id="MobiDB-lite"/>
    </source>
</evidence>
<dbReference type="EMBL" id="JADKPO010000001">
    <property type="protein sequence ID" value="MBF4766186.1"/>
    <property type="molecule type" value="Genomic_DNA"/>
</dbReference>
<evidence type="ECO:0000313" key="3">
    <source>
        <dbReference type="Proteomes" id="UP000660668"/>
    </source>
</evidence>
<keyword evidence="3" id="KW-1185">Reference proteome</keyword>
<feature type="region of interest" description="Disordered" evidence="1">
    <location>
        <begin position="159"/>
        <end position="219"/>
    </location>
</feature>
<organism evidence="2 3">
    <name type="scientific">Nocardioides agariphilus</name>
    <dbReference type="NCBI Taxonomy" id="433664"/>
    <lineage>
        <taxon>Bacteria</taxon>
        <taxon>Bacillati</taxon>
        <taxon>Actinomycetota</taxon>
        <taxon>Actinomycetes</taxon>
        <taxon>Propionibacteriales</taxon>
        <taxon>Nocardioidaceae</taxon>
        <taxon>Nocardioides</taxon>
    </lineage>
</organism>
<dbReference type="AlphaFoldDB" id="A0A930VID8"/>
<reference evidence="2" key="1">
    <citation type="submission" date="2020-11" db="EMBL/GenBank/DDBJ databases">
        <title>Nocardioides cynanchi sp. nov., isolated from soil of rhizosphere of Cynanchum wilfordii.</title>
        <authorList>
            <person name="Lee J.-S."/>
            <person name="Suh M.K."/>
            <person name="Kim J.-S."/>
        </authorList>
    </citation>
    <scope>NUCLEOTIDE SEQUENCE</scope>
    <source>
        <strain evidence="2">KCTC 19276</strain>
    </source>
</reference>
<comment type="caution">
    <text evidence="2">The sequence shown here is derived from an EMBL/GenBank/DDBJ whole genome shotgun (WGS) entry which is preliminary data.</text>
</comment>
<dbReference type="Proteomes" id="UP000660668">
    <property type="component" value="Unassembled WGS sequence"/>
</dbReference>
<evidence type="ECO:0000313" key="2">
    <source>
        <dbReference type="EMBL" id="MBF4766186.1"/>
    </source>
</evidence>
<feature type="compositionally biased region" description="Low complexity" evidence="1">
    <location>
        <begin position="1"/>
        <end position="10"/>
    </location>
</feature>
<gene>
    <name evidence="2" type="ORF">ISU10_00210</name>
</gene>
<protein>
    <recommendedName>
        <fullName evidence="4">DUF3618 domain-containing protein</fullName>
    </recommendedName>
</protein>
<feature type="region of interest" description="Disordered" evidence="1">
    <location>
        <begin position="1"/>
        <end position="47"/>
    </location>
</feature>
<sequence length="219" mass="23119">MTTSSMSTTSDTARGNGAGDQRSTTEQATERAKHVAGVASEEAKSVAGDVREQALGLLDETKTQVQDQSRTQRDRLVETLRTFSDDLDGMAEQRGGMASDAAREVANRARSFSQKLDGREPTELLDDLRSFARRRPGMFLAGSVVAGLVAGRLMRGSRDAAQTTGSDATATQERPVTPVTDPYAPLSTTVDEPVGTTSAYAPVTPAATATESDRSFGGS</sequence>
<proteinExistence type="predicted"/>
<feature type="compositionally biased region" description="Low complexity" evidence="1">
    <location>
        <begin position="196"/>
        <end position="210"/>
    </location>
</feature>